<keyword evidence="2" id="KW-1185">Reference proteome</keyword>
<dbReference type="EMBL" id="BLXT01000403">
    <property type="protein sequence ID" value="GFN76653.1"/>
    <property type="molecule type" value="Genomic_DNA"/>
</dbReference>
<proteinExistence type="predicted"/>
<gene>
    <name evidence="1" type="ORF">PoB_000315900</name>
</gene>
<name>A0AAV3Y355_9GAST</name>
<organism evidence="1 2">
    <name type="scientific">Plakobranchus ocellatus</name>
    <dbReference type="NCBI Taxonomy" id="259542"/>
    <lineage>
        <taxon>Eukaryota</taxon>
        <taxon>Metazoa</taxon>
        <taxon>Spiralia</taxon>
        <taxon>Lophotrochozoa</taxon>
        <taxon>Mollusca</taxon>
        <taxon>Gastropoda</taxon>
        <taxon>Heterobranchia</taxon>
        <taxon>Euthyneura</taxon>
        <taxon>Panpulmonata</taxon>
        <taxon>Sacoglossa</taxon>
        <taxon>Placobranchoidea</taxon>
        <taxon>Plakobranchidae</taxon>
        <taxon>Plakobranchus</taxon>
    </lineage>
</organism>
<sequence length="135" mass="15272">MKLVVGQSVFRRKGPIFAAALFGGGEAEKDCVDAEYCPCRRSRRKGIKNPQQWKASVRKRDREQEDSKLYIDRKGRTILARKLDMEKGCQETSTSPDGHKLLRIPGHHRVCYQCSQVKKKTASGRIIETGFGCTT</sequence>
<evidence type="ECO:0000313" key="1">
    <source>
        <dbReference type="EMBL" id="GFN76653.1"/>
    </source>
</evidence>
<reference evidence="1 2" key="1">
    <citation type="journal article" date="2021" name="Elife">
        <title>Chloroplast acquisition without the gene transfer in kleptoplastic sea slugs, Plakobranchus ocellatus.</title>
        <authorList>
            <person name="Maeda T."/>
            <person name="Takahashi S."/>
            <person name="Yoshida T."/>
            <person name="Shimamura S."/>
            <person name="Takaki Y."/>
            <person name="Nagai Y."/>
            <person name="Toyoda A."/>
            <person name="Suzuki Y."/>
            <person name="Arimoto A."/>
            <person name="Ishii H."/>
            <person name="Satoh N."/>
            <person name="Nishiyama T."/>
            <person name="Hasebe M."/>
            <person name="Maruyama T."/>
            <person name="Minagawa J."/>
            <person name="Obokata J."/>
            <person name="Shigenobu S."/>
        </authorList>
    </citation>
    <scope>NUCLEOTIDE SEQUENCE [LARGE SCALE GENOMIC DNA]</scope>
</reference>
<accession>A0AAV3Y355</accession>
<dbReference type="Proteomes" id="UP000735302">
    <property type="component" value="Unassembled WGS sequence"/>
</dbReference>
<evidence type="ECO:0000313" key="2">
    <source>
        <dbReference type="Proteomes" id="UP000735302"/>
    </source>
</evidence>
<protein>
    <submittedName>
        <fullName evidence="1">Uncharacterized protein</fullName>
    </submittedName>
</protein>
<comment type="caution">
    <text evidence="1">The sequence shown here is derived from an EMBL/GenBank/DDBJ whole genome shotgun (WGS) entry which is preliminary data.</text>
</comment>
<dbReference type="AlphaFoldDB" id="A0AAV3Y355"/>